<name>A0ABU5YCP8_9FLAO</name>
<sequence length="145" mass="16663">MILISDTNIIISCFYAPNGVIAHILTAKKQKIQFIAPSYLLEEVKEHLSKIMKDTHRSKKEALSFLKEITKNILFYEKKDISKKYGKKAEEIVADIDIDDSAFVALHLQEGHKIWTCDKVLSTGLKEKGYDICITTKELKEKLYK</sequence>
<dbReference type="Proteomes" id="UP001324270">
    <property type="component" value="Unassembled WGS sequence"/>
</dbReference>
<evidence type="ECO:0000313" key="2">
    <source>
        <dbReference type="EMBL" id="MEB3041734.1"/>
    </source>
</evidence>
<reference evidence="2 3" key="1">
    <citation type="submission" date="2023-12" db="EMBL/GenBank/DDBJ databases">
        <title>Genomic sequences of Capnocytophaga and Parvimonas strains.</title>
        <authorList>
            <person name="Watt R.M."/>
            <person name="Wang M."/>
            <person name="Yang T."/>
            <person name="Tong W.M."/>
        </authorList>
    </citation>
    <scope>NUCLEOTIDE SEQUENCE [LARGE SCALE GENOMIC DNA]</scope>
    <source>
        <strain evidence="2 3">CCUG 13156</strain>
    </source>
</reference>
<dbReference type="InterPro" id="IPR029060">
    <property type="entry name" value="PIN-like_dom_sf"/>
</dbReference>
<comment type="caution">
    <text evidence="2">The sequence shown here is derived from an EMBL/GenBank/DDBJ whole genome shotgun (WGS) entry which is preliminary data.</text>
</comment>
<protein>
    <submittedName>
        <fullName evidence="2">PIN domain-containing protein</fullName>
    </submittedName>
</protein>
<evidence type="ECO:0000313" key="3">
    <source>
        <dbReference type="Proteomes" id="UP001324270"/>
    </source>
</evidence>
<evidence type="ECO:0000259" key="1">
    <source>
        <dbReference type="Pfam" id="PF10130"/>
    </source>
</evidence>
<dbReference type="Pfam" id="PF10130">
    <property type="entry name" value="PIN_2"/>
    <property type="match status" value="1"/>
</dbReference>
<gene>
    <name evidence="2" type="ORF">VJJ49_13705</name>
</gene>
<dbReference type="EMBL" id="JAYKBV010000029">
    <property type="protein sequence ID" value="MEB3041734.1"/>
    <property type="molecule type" value="Genomic_DNA"/>
</dbReference>
<dbReference type="Gene3D" id="3.40.50.1010">
    <property type="entry name" value="5'-nuclease"/>
    <property type="match status" value="1"/>
</dbReference>
<keyword evidence="3" id="KW-1185">Reference proteome</keyword>
<organism evidence="2 3">
    <name type="scientific">Capnocytophaga gingivalis</name>
    <dbReference type="NCBI Taxonomy" id="1017"/>
    <lineage>
        <taxon>Bacteria</taxon>
        <taxon>Pseudomonadati</taxon>
        <taxon>Bacteroidota</taxon>
        <taxon>Flavobacteriia</taxon>
        <taxon>Flavobacteriales</taxon>
        <taxon>Flavobacteriaceae</taxon>
        <taxon>Capnocytophaga</taxon>
    </lineage>
</organism>
<dbReference type="RefSeq" id="WP_273086909.1">
    <property type="nucleotide sequence ID" value="NZ_CAJPPZ010000079.1"/>
</dbReference>
<dbReference type="SUPFAM" id="SSF88723">
    <property type="entry name" value="PIN domain-like"/>
    <property type="match status" value="1"/>
</dbReference>
<proteinExistence type="predicted"/>
<accession>A0ABU5YCP8</accession>
<feature type="domain" description="PIN" evidence="1">
    <location>
        <begin position="6"/>
        <end position="128"/>
    </location>
</feature>
<dbReference type="InterPro" id="IPR002716">
    <property type="entry name" value="PIN_dom"/>
</dbReference>